<dbReference type="PANTHER" id="PTHR35902">
    <property type="entry name" value="S-LAYER DOMAIN-LIKE PROTEIN-RELATED"/>
    <property type="match status" value="1"/>
</dbReference>
<gene>
    <name evidence="3" type="ORF">EF807_03010</name>
</gene>
<keyword evidence="2" id="KW-0472">Membrane</keyword>
<evidence type="ECO:0008006" key="5">
    <source>
        <dbReference type="Google" id="ProtNLM"/>
    </source>
</evidence>
<dbReference type="Proteomes" id="UP000320766">
    <property type="component" value="Unassembled WGS sequence"/>
</dbReference>
<name>A0A520KXH8_9EURY</name>
<protein>
    <recommendedName>
        <fullName evidence="5">CARDB domain-containing protein</fullName>
    </recommendedName>
</protein>
<feature type="compositionally biased region" description="Low complexity" evidence="1">
    <location>
        <begin position="1"/>
        <end position="11"/>
    </location>
</feature>
<keyword evidence="2" id="KW-1133">Transmembrane helix</keyword>
<evidence type="ECO:0000313" key="4">
    <source>
        <dbReference type="Proteomes" id="UP000320766"/>
    </source>
</evidence>
<accession>A0A520KXH8</accession>
<sequence>MPKEILLSSTTTEEEGLEKEKSQSEGLFSQFEDLSKQYSEMLGGAKKEERIIGLGPHESREITFSVAPRTKGEQEIEFIVQYKNGGNLHEEIFKKTVKAEDKEEVRIVFVEHPEPVPPGEEAKIEMEVINGRSGKIDSVSVILTTKDAFPSEAFIGVMEPNDAFPISFKVDTDNLKETEKIGFKVRYKSGEKYYESRDYTIDLNLLPAQTKVGYEYSLIPIFLIIFVVLGILMRRRK</sequence>
<proteinExistence type="predicted"/>
<feature type="region of interest" description="Disordered" evidence="1">
    <location>
        <begin position="1"/>
        <end position="28"/>
    </location>
</feature>
<evidence type="ECO:0000313" key="3">
    <source>
        <dbReference type="EMBL" id="RZN70635.1"/>
    </source>
</evidence>
<feature type="transmembrane region" description="Helical" evidence="2">
    <location>
        <begin position="214"/>
        <end position="233"/>
    </location>
</feature>
<keyword evidence="2" id="KW-0812">Transmembrane</keyword>
<dbReference type="AlphaFoldDB" id="A0A520KXH8"/>
<evidence type="ECO:0000256" key="1">
    <source>
        <dbReference type="SAM" id="MobiDB-lite"/>
    </source>
</evidence>
<evidence type="ECO:0000256" key="2">
    <source>
        <dbReference type="SAM" id="Phobius"/>
    </source>
</evidence>
<organism evidence="3 4">
    <name type="scientific">Candidatus Methanolliviera hydrocarbonicum</name>
    <dbReference type="NCBI Taxonomy" id="2491085"/>
    <lineage>
        <taxon>Archaea</taxon>
        <taxon>Methanobacteriati</taxon>
        <taxon>Methanobacteriota</taxon>
        <taxon>Candidatus Methanoliparia</taxon>
        <taxon>Candidatus Methanoliparales</taxon>
        <taxon>Candidatus Methanollivieraceae</taxon>
        <taxon>Candidatus Methanolliviera</taxon>
    </lineage>
</organism>
<dbReference type="EMBL" id="RXIL01000053">
    <property type="protein sequence ID" value="RZN70635.1"/>
    <property type="molecule type" value="Genomic_DNA"/>
</dbReference>
<reference evidence="3 4" key="1">
    <citation type="journal article" date="2019" name="Nat. Microbiol.">
        <title>Wide diversity of methane and short-chain alkane metabolisms in uncultured archaea.</title>
        <authorList>
            <person name="Borrel G."/>
            <person name="Adam P.S."/>
            <person name="McKay L.J."/>
            <person name="Chen L.X."/>
            <person name="Sierra-Garcia I.N."/>
            <person name="Sieber C.M."/>
            <person name="Letourneur Q."/>
            <person name="Ghozlane A."/>
            <person name="Andersen G.L."/>
            <person name="Li W.J."/>
            <person name="Hallam S.J."/>
            <person name="Muyzer G."/>
            <person name="de Oliveira V.M."/>
            <person name="Inskeep W.P."/>
            <person name="Banfield J.F."/>
            <person name="Gribaldo S."/>
        </authorList>
    </citation>
    <scope>NUCLEOTIDE SEQUENCE [LARGE SCALE GENOMIC DNA]</scope>
    <source>
        <strain evidence="3">NM1b</strain>
    </source>
</reference>
<comment type="caution">
    <text evidence="3">The sequence shown here is derived from an EMBL/GenBank/DDBJ whole genome shotgun (WGS) entry which is preliminary data.</text>
</comment>